<organism evidence="2">
    <name type="scientific">Triticum urartu</name>
    <name type="common">Red wild einkorn</name>
    <name type="synonym">Crithodium urartu</name>
    <dbReference type="NCBI Taxonomy" id="4572"/>
    <lineage>
        <taxon>Eukaryota</taxon>
        <taxon>Viridiplantae</taxon>
        <taxon>Streptophyta</taxon>
        <taxon>Embryophyta</taxon>
        <taxon>Tracheophyta</taxon>
        <taxon>Spermatophyta</taxon>
        <taxon>Magnoliopsida</taxon>
        <taxon>Liliopsida</taxon>
        <taxon>Poales</taxon>
        <taxon>Poaceae</taxon>
        <taxon>BOP clade</taxon>
        <taxon>Pooideae</taxon>
        <taxon>Triticodae</taxon>
        <taxon>Triticeae</taxon>
        <taxon>Triticinae</taxon>
        <taxon>Triticum</taxon>
    </lineage>
</organism>
<evidence type="ECO:0000313" key="2">
    <source>
        <dbReference type="EMBL" id="EMS59146.1"/>
    </source>
</evidence>
<gene>
    <name evidence="2" type="ORF">TRIUR3_26053</name>
</gene>
<accession>M7ZHN7</accession>
<dbReference type="AlphaFoldDB" id="M7ZHN7"/>
<feature type="region of interest" description="Disordered" evidence="1">
    <location>
        <begin position="22"/>
        <end position="59"/>
    </location>
</feature>
<sequence>MQLGPATSSPSSSQAITDWIRTTTGARSRTYPSGLRSKPGSLHLSSPKRQVMQSAGLIP</sequence>
<feature type="compositionally biased region" description="Polar residues" evidence="1">
    <location>
        <begin position="43"/>
        <end position="53"/>
    </location>
</feature>
<name>M7ZHN7_TRIUA</name>
<evidence type="ECO:0000256" key="1">
    <source>
        <dbReference type="SAM" id="MobiDB-lite"/>
    </source>
</evidence>
<feature type="compositionally biased region" description="Polar residues" evidence="1">
    <location>
        <begin position="22"/>
        <end position="31"/>
    </location>
</feature>
<protein>
    <submittedName>
        <fullName evidence="2">Uncharacterized protein</fullName>
    </submittedName>
</protein>
<reference evidence="2" key="1">
    <citation type="journal article" date="2013" name="Nature">
        <title>Draft genome of the wheat A-genome progenitor Triticum urartu.</title>
        <authorList>
            <person name="Ling H.Q."/>
            <person name="Zhao S."/>
            <person name="Liu D."/>
            <person name="Wang J."/>
            <person name="Sun H."/>
            <person name="Zhang C."/>
            <person name="Fan H."/>
            <person name="Li D."/>
            <person name="Dong L."/>
            <person name="Tao Y."/>
            <person name="Gao C."/>
            <person name="Wu H."/>
            <person name="Li Y."/>
            <person name="Cui Y."/>
            <person name="Guo X."/>
            <person name="Zheng S."/>
            <person name="Wang B."/>
            <person name="Yu K."/>
            <person name="Liang Q."/>
            <person name="Yang W."/>
            <person name="Lou X."/>
            <person name="Chen J."/>
            <person name="Feng M."/>
            <person name="Jian J."/>
            <person name="Zhang X."/>
            <person name="Luo G."/>
            <person name="Jiang Y."/>
            <person name="Liu J."/>
            <person name="Wang Z."/>
            <person name="Sha Y."/>
            <person name="Zhang B."/>
            <person name="Wu H."/>
            <person name="Tang D."/>
            <person name="Shen Q."/>
            <person name="Xue P."/>
            <person name="Zou S."/>
            <person name="Wang X."/>
            <person name="Liu X."/>
            <person name="Wang F."/>
            <person name="Yang Y."/>
            <person name="An X."/>
            <person name="Dong Z."/>
            <person name="Zhang K."/>
            <person name="Zhang X."/>
            <person name="Luo M.C."/>
            <person name="Dvorak J."/>
            <person name="Tong Y."/>
            <person name="Wang J."/>
            <person name="Yang H."/>
            <person name="Li Z."/>
            <person name="Wang D."/>
            <person name="Zhang A."/>
            <person name="Wang J."/>
        </authorList>
    </citation>
    <scope>NUCLEOTIDE SEQUENCE</scope>
</reference>
<dbReference type="EMBL" id="KD123826">
    <property type="protein sequence ID" value="EMS59146.1"/>
    <property type="molecule type" value="Genomic_DNA"/>
</dbReference>
<proteinExistence type="predicted"/>